<dbReference type="Proteomes" id="UP001231616">
    <property type="component" value="Unassembled WGS sequence"/>
</dbReference>
<feature type="transmembrane region" description="Helical" evidence="1">
    <location>
        <begin position="44"/>
        <end position="62"/>
    </location>
</feature>
<feature type="transmembrane region" description="Helical" evidence="1">
    <location>
        <begin position="233"/>
        <end position="251"/>
    </location>
</feature>
<dbReference type="EMBL" id="JAUZVZ010000016">
    <property type="protein sequence ID" value="MDP4536909.1"/>
    <property type="molecule type" value="Genomic_DNA"/>
</dbReference>
<evidence type="ECO:0000313" key="2">
    <source>
        <dbReference type="EMBL" id="MDP4536909.1"/>
    </source>
</evidence>
<feature type="transmembrane region" description="Helical" evidence="1">
    <location>
        <begin position="193"/>
        <end position="226"/>
    </location>
</feature>
<evidence type="ECO:0000256" key="1">
    <source>
        <dbReference type="SAM" id="Phobius"/>
    </source>
</evidence>
<dbReference type="RefSeq" id="WP_305894174.1">
    <property type="nucleotide sequence ID" value="NZ_JAUZVZ010000016.1"/>
</dbReference>
<proteinExistence type="predicted"/>
<feature type="transmembrane region" description="Helical" evidence="1">
    <location>
        <begin position="97"/>
        <end position="117"/>
    </location>
</feature>
<feature type="transmembrane region" description="Helical" evidence="1">
    <location>
        <begin position="377"/>
        <end position="403"/>
    </location>
</feature>
<protein>
    <submittedName>
        <fullName evidence="2">Uncharacterized protein</fullName>
    </submittedName>
</protein>
<name>A0ABT9H0S2_9GAMM</name>
<evidence type="ECO:0000313" key="3">
    <source>
        <dbReference type="Proteomes" id="UP001231616"/>
    </source>
</evidence>
<feature type="transmembrane region" description="Helical" evidence="1">
    <location>
        <begin position="338"/>
        <end position="357"/>
    </location>
</feature>
<organism evidence="2 3">
    <name type="scientific">Alkalimonas collagenimarina</name>
    <dbReference type="NCBI Taxonomy" id="400390"/>
    <lineage>
        <taxon>Bacteria</taxon>
        <taxon>Pseudomonadati</taxon>
        <taxon>Pseudomonadota</taxon>
        <taxon>Gammaproteobacteria</taxon>
        <taxon>Alkalimonas</taxon>
    </lineage>
</organism>
<sequence length="411" mass="46334">MAEGGEPGLIMNLTIRKDELKLWVFTALILVGPALSIGLLKAHLVAVFFVILILIATSLKYMKADKGMLTSCALLLSCCFIWFAVHALNGAINARYFMYLFYTVFCFMVFIASYHALSKLNNHTLTNFLFVFCSLNLLIGFVEMIVGLSFFGLNPVGDRFQIGSSFWANVNTNAYAVLIFSCAIYVLGGFKKYLFITLLLIVYCLFIHAKLVLALTAMQFVFFAMYSNPRYRIYGLLFLAIVSPVFVYLFYNNFLAIFLAAEYAVELISNDNSLKELVESGRLSSIAIRAYTLSEMTTILQNFDVWKFLFGAGFGSINISFMNNTLGVYETYYSPHFFYLEIFIFSGLLFYVMYLAAIKALSGHFGIKYFVLFSPAFAAVIAVSSAVYFPPFYFLLALVAFMAKPKSLSKR</sequence>
<comment type="caution">
    <text evidence="2">The sequence shown here is derived from an EMBL/GenBank/DDBJ whole genome shotgun (WGS) entry which is preliminary data.</text>
</comment>
<keyword evidence="3" id="KW-1185">Reference proteome</keyword>
<keyword evidence="1" id="KW-0472">Membrane</keyword>
<keyword evidence="1" id="KW-0812">Transmembrane</keyword>
<feature type="transmembrane region" description="Helical" evidence="1">
    <location>
        <begin position="129"/>
        <end position="154"/>
    </location>
</feature>
<reference evidence="2 3" key="1">
    <citation type="submission" date="2023-08" db="EMBL/GenBank/DDBJ databases">
        <authorList>
            <person name="Joshi A."/>
            <person name="Thite S."/>
        </authorList>
    </citation>
    <scope>NUCLEOTIDE SEQUENCE [LARGE SCALE GENOMIC DNA]</scope>
    <source>
        <strain evidence="2 3">AC40</strain>
    </source>
</reference>
<gene>
    <name evidence="2" type="ORF">Q3O60_11965</name>
</gene>
<feature type="transmembrane region" description="Helical" evidence="1">
    <location>
        <begin position="166"/>
        <end position="187"/>
    </location>
</feature>
<feature type="transmembrane region" description="Helical" evidence="1">
    <location>
        <begin position="305"/>
        <end position="326"/>
    </location>
</feature>
<accession>A0ABT9H0S2</accession>
<feature type="transmembrane region" description="Helical" evidence="1">
    <location>
        <begin position="68"/>
        <end position="85"/>
    </location>
</feature>
<feature type="transmembrane region" description="Helical" evidence="1">
    <location>
        <begin position="20"/>
        <end position="37"/>
    </location>
</feature>
<keyword evidence="1" id="KW-1133">Transmembrane helix</keyword>